<dbReference type="Proteomes" id="UP000031030">
    <property type="component" value="Unassembled WGS sequence"/>
</dbReference>
<dbReference type="GO" id="GO:0005506">
    <property type="term" value="F:iron ion binding"/>
    <property type="evidence" value="ECO:0007669"/>
    <property type="project" value="InterPro"/>
</dbReference>
<keyword evidence="2" id="KW-0560">Oxidoreductase</keyword>
<keyword evidence="2" id="KW-0503">Monooxygenase</keyword>
<dbReference type="GO" id="GO:0020037">
    <property type="term" value="F:heme binding"/>
    <property type="evidence" value="ECO:0007669"/>
    <property type="project" value="InterPro"/>
</dbReference>
<comment type="similarity">
    <text evidence="1 2">Belongs to the cytochrome P450 family.</text>
</comment>
<dbReference type="RefSeq" id="WP_039398852.1">
    <property type="nucleotide sequence ID" value="NZ_JTDK01000008.1"/>
</dbReference>
<keyword evidence="2" id="KW-0408">Iron</keyword>
<keyword evidence="4" id="KW-1185">Reference proteome</keyword>
<evidence type="ECO:0000256" key="2">
    <source>
        <dbReference type="RuleBase" id="RU000461"/>
    </source>
</evidence>
<dbReference type="InterPro" id="IPR036396">
    <property type="entry name" value="Cyt_P450_sf"/>
</dbReference>
<dbReference type="AlphaFoldDB" id="A0A0B2A2Y8"/>
<dbReference type="PROSITE" id="PS00086">
    <property type="entry name" value="CYTOCHROME_P450"/>
    <property type="match status" value="1"/>
</dbReference>
<gene>
    <name evidence="3" type="ORF">LK09_10130</name>
</gene>
<sequence length="436" mass="48859">MSTVETSIAEINPADVDFFTDPDVAAKAEPWFDHMIANHPVFREPKYGVVIVTGYEEALQVYHQPDVYSSINRTGGPVVDLPFEVVGDDISDLLEQHRSFFPQNDQIVTFDPPVHTDHRAILMGLITPKRLKENEQFLKDTADHFLDEILPKGECEFIWDYCKGYTILAVADLLGVPVSDHGMLLELLATQPGPVLGNLELQANHHAGIERLYDYFSEKIVERRANPQEDVLTGMALSTFPDGSLPEPIEVARIASNLFAAGQETTVQLMGITMQRIADDAELQERLRNEFSLIPKFIEETLRVEAPIKGSFRLVKRPTELGGFDLAPGTVLMLLHGAAGRDARVFDDPAKFDETRPNARQHLAFGRGIHTCPGAPLARAEAVFTIQRMLERTSSIRIDDGHHGPADAREWDLIRSYKFRGHTHLYLQFDEAEPTS</sequence>
<accession>A0A0B2A2Y8</accession>
<dbReference type="PANTHER" id="PTHR46696:SF4">
    <property type="entry name" value="BIOTIN BIOSYNTHESIS CYTOCHROME P450"/>
    <property type="match status" value="1"/>
</dbReference>
<keyword evidence="2" id="KW-0479">Metal-binding</keyword>
<dbReference type="Gene3D" id="1.10.630.10">
    <property type="entry name" value="Cytochrome P450"/>
    <property type="match status" value="1"/>
</dbReference>
<dbReference type="InterPro" id="IPR002397">
    <property type="entry name" value="Cyt_P450_B"/>
</dbReference>
<dbReference type="GO" id="GO:0008395">
    <property type="term" value="F:steroid hydroxylase activity"/>
    <property type="evidence" value="ECO:0007669"/>
    <property type="project" value="TreeGrafter"/>
</dbReference>
<organism evidence="3 4">
    <name type="scientific">Microbacterium mangrovi</name>
    <dbReference type="NCBI Taxonomy" id="1348253"/>
    <lineage>
        <taxon>Bacteria</taxon>
        <taxon>Bacillati</taxon>
        <taxon>Actinomycetota</taxon>
        <taxon>Actinomycetes</taxon>
        <taxon>Micrococcales</taxon>
        <taxon>Microbacteriaceae</taxon>
        <taxon>Microbacterium</taxon>
    </lineage>
</organism>
<comment type="caution">
    <text evidence="3">The sequence shown here is derived from an EMBL/GenBank/DDBJ whole genome shotgun (WGS) entry which is preliminary data.</text>
</comment>
<dbReference type="PANTHER" id="PTHR46696">
    <property type="entry name" value="P450, PUTATIVE (EUROFUNG)-RELATED"/>
    <property type="match status" value="1"/>
</dbReference>
<reference evidence="3 4" key="1">
    <citation type="submission" date="2014-11" db="EMBL/GenBank/DDBJ databases">
        <title>Genome sequence of Microbacterium mangrovi MUSC 115(T).</title>
        <authorList>
            <person name="Lee L.-H."/>
        </authorList>
    </citation>
    <scope>NUCLEOTIDE SEQUENCE [LARGE SCALE GENOMIC DNA]</scope>
    <source>
        <strain evidence="3 4">MUSC 115</strain>
    </source>
</reference>
<dbReference type="SUPFAM" id="SSF48264">
    <property type="entry name" value="Cytochrome P450"/>
    <property type="match status" value="1"/>
</dbReference>
<keyword evidence="2" id="KW-0349">Heme</keyword>
<proteinExistence type="inferred from homology"/>
<evidence type="ECO:0000256" key="1">
    <source>
        <dbReference type="ARBA" id="ARBA00010617"/>
    </source>
</evidence>
<dbReference type="Pfam" id="PF00067">
    <property type="entry name" value="p450"/>
    <property type="match status" value="1"/>
</dbReference>
<name>A0A0B2A2Y8_9MICO</name>
<dbReference type="OrthoDB" id="502624at2"/>
<dbReference type="GO" id="GO:0036199">
    <property type="term" value="F:cholest-4-en-3-one 26-monooxygenase activity"/>
    <property type="evidence" value="ECO:0007669"/>
    <property type="project" value="TreeGrafter"/>
</dbReference>
<protein>
    <submittedName>
        <fullName evidence="3">Cytochrome P450</fullName>
    </submittedName>
</protein>
<evidence type="ECO:0000313" key="4">
    <source>
        <dbReference type="Proteomes" id="UP000031030"/>
    </source>
</evidence>
<evidence type="ECO:0000313" key="3">
    <source>
        <dbReference type="EMBL" id="KHK97829.1"/>
    </source>
</evidence>
<dbReference type="EMBL" id="JTDK01000008">
    <property type="protein sequence ID" value="KHK97829.1"/>
    <property type="molecule type" value="Genomic_DNA"/>
</dbReference>
<dbReference type="PRINTS" id="PR00359">
    <property type="entry name" value="BP450"/>
</dbReference>
<dbReference type="InterPro" id="IPR017972">
    <property type="entry name" value="Cyt_P450_CS"/>
</dbReference>
<dbReference type="InterPro" id="IPR001128">
    <property type="entry name" value="Cyt_P450"/>
</dbReference>
<dbReference type="GO" id="GO:0006707">
    <property type="term" value="P:cholesterol catabolic process"/>
    <property type="evidence" value="ECO:0007669"/>
    <property type="project" value="TreeGrafter"/>
</dbReference>
<dbReference type="STRING" id="1348253.LK09_10130"/>